<keyword evidence="3" id="KW-1185">Reference proteome</keyword>
<evidence type="ECO:0000313" key="3">
    <source>
        <dbReference type="Proteomes" id="UP000692954"/>
    </source>
</evidence>
<comment type="caution">
    <text evidence="2">The sequence shown here is derived from an EMBL/GenBank/DDBJ whole genome shotgun (WGS) entry which is preliminary data.</text>
</comment>
<dbReference type="GO" id="GO:0006508">
    <property type="term" value="P:proteolysis"/>
    <property type="evidence" value="ECO:0007669"/>
    <property type="project" value="InterPro"/>
</dbReference>
<protein>
    <recommendedName>
        <fullName evidence="1">Peptidase C1A papain C-terminal domain-containing protein</fullName>
    </recommendedName>
</protein>
<dbReference type="InterPro" id="IPR000668">
    <property type="entry name" value="Peptidase_C1A_C"/>
</dbReference>
<organism evidence="2 3">
    <name type="scientific">Paramecium sonneborni</name>
    <dbReference type="NCBI Taxonomy" id="65129"/>
    <lineage>
        <taxon>Eukaryota</taxon>
        <taxon>Sar</taxon>
        <taxon>Alveolata</taxon>
        <taxon>Ciliophora</taxon>
        <taxon>Intramacronucleata</taxon>
        <taxon>Oligohymenophorea</taxon>
        <taxon>Peniculida</taxon>
        <taxon>Parameciidae</taxon>
        <taxon>Paramecium</taxon>
    </lineage>
</organism>
<gene>
    <name evidence="2" type="ORF">PSON_ATCC_30995.1.T2070029</name>
</gene>
<proteinExistence type="predicted"/>
<dbReference type="GO" id="GO:0008234">
    <property type="term" value="F:cysteine-type peptidase activity"/>
    <property type="evidence" value="ECO:0007669"/>
    <property type="project" value="InterPro"/>
</dbReference>
<name>A0A8S1RLM7_9CILI</name>
<dbReference type="AlphaFoldDB" id="A0A8S1RLM7"/>
<dbReference type="Proteomes" id="UP000692954">
    <property type="component" value="Unassembled WGS sequence"/>
</dbReference>
<feature type="domain" description="Peptidase C1A papain C-terminal" evidence="1">
    <location>
        <begin position="18"/>
        <end position="103"/>
    </location>
</feature>
<dbReference type="EMBL" id="CAJJDN010000207">
    <property type="protein sequence ID" value="CAD8129108.1"/>
    <property type="molecule type" value="Genomic_DNA"/>
</dbReference>
<dbReference type="Pfam" id="PF00112">
    <property type="entry name" value="Peptidase_C1"/>
    <property type="match status" value="1"/>
</dbReference>
<reference evidence="2" key="1">
    <citation type="submission" date="2021-01" db="EMBL/GenBank/DDBJ databases">
        <authorList>
            <consortium name="Genoscope - CEA"/>
            <person name="William W."/>
        </authorList>
    </citation>
    <scope>NUCLEOTIDE SEQUENCE</scope>
</reference>
<sequence>MDGKNFLTYKRNENSPQFCNASWSFAVTGALSDRIKIKSNVAFSEIVLSPLVLISCDIQSNGFILVLHQMHTSKNKQDQLSYIFKQQYIWISDETCTNYVAHKKNAIKQLVIGTVLMEWNSTWISILSGWMENKWLIQILDCEKQFGSKMTYKNVVIVQCRILQLKELEIELLQIEVLKKDKLKNLHLIIQIYYIFYNRINLSQIQYQNQTQTYQFNLIGEILMELFIQQIIGINIFQFILVHVVTCCQFNNI</sequence>
<evidence type="ECO:0000259" key="1">
    <source>
        <dbReference type="Pfam" id="PF00112"/>
    </source>
</evidence>
<evidence type="ECO:0000313" key="2">
    <source>
        <dbReference type="EMBL" id="CAD8129108.1"/>
    </source>
</evidence>
<accession>A0A8S1RLM7</accession>